<feature type="non-terminal residue" evidence="2">
    <location>
        <position position="1"/>
    </location>
</feature>
<keyword evidence="1" id="KW-0812">Transmembrane</keyword>
<evidence type="ECO:0000313" key="2">
    <source>
        <dbReference type="EMBL" id="SVD32333.1"/>
    </source>
</evidence>
<organism evidence="2">
    <name type="scientific">marine metagenome</name>
    <dbReference type="NCBI Taxonomy" id="408172"/>
    <lineage>
        <taxon>unclassified sequences</taxon>
        <taxon>metagenomes</taxon>
        <taxon>ecological metagenomes</taxon>
    </lineage>
</organism>
<evidence type="ECO:0000256" key="1">
    <source>
        <dbReference type="SAM" id="Phobius"/>
    </source>
</evidence>
<feature type="transmembrane region" description="Helical" evidence="1">
    <location>
        <begin position="12"/>
        <end position="29"/>
    </location>
</feature>
<dbReference type="AlphaFoldDB" id="A0A382UDK9"/>
<protein>
    <submittedName>
        <fullName evidence="2">Uncharacterized protein</fullName>
    </submittedName>
</protein>
<sequence length="72" mass="8054">VDRNWLMGPLSYFQIIAASTIVFVGLSNIDSLPNFNNNISPERSVLPSSLYWGTGYTTCRTDNQAKRCIVVQ</sequence>
<reference evidence="2" key="1">
    <citation type="submission" date="2018-05" db="EMBL/GenBank/DDBJ databases">
        <authorList>
            <person name="Lanie J.A."/>
            <person name="Ng W.-L."/>
            <person name="Kazmierczak K.M."/>
            <person name="Andrzejewski T.M."/>
            <person name="Davidsen T.M."/>
            <person name="Wayne K.J."/>
            <person name="Tettelin H."/>
            <person name="Glass J.I."/>
            <person name="Rusch D."/>
            <person name="Podicherti R."/>
            <person name="Tsui H.-C.T."/>
            <person name="Winkler M.E."/>
        </authorList>
    </citation>
    <scope>NUCLEOTIDE SEQUENCE</scope>
</reference>
<name>A0A382UDK9_9ZZZZ</name>
<proteinExistence type="predicted"/>
<dbReference type="EMBL" id="UINC01143419">
    <property type="protein sequence ID" value="SVD32333.1"/>
    <property type="molecule type" value="Genomic_DNA"/>
</dbReference>
<gene>
    <name evidence="2" type="ORF">METZ01_LOCUS385187</name>
</gene>
<keyword evidence="1" id="KW-1133">Transmembrane helix</keyword>
<accession>A0A382UDK9</accession>
<keyword evidence="1" id="KW-0472">Membrane</keyword>